<dbReference type="GO" id="GO:0008270">
    <property type="term" value="F:zinc ion binding"/>
    <property type="evidence" value="ECO:0007669"/>
    <property type="project" value="UniProtKB-KW"/>
</dbReference>
<keyword evidence="3 9" id="KW-0863">Zinc-finger</keyword>
<name>A0A7U3NI63_9FABA</name>
<proteinExistence type="evidence at transcript level"/>
<feature type="compositionally biased region" description="Basic residues" evidence="10">
    <location>
        <begin position="140"/>
        <end position="150"/>
    </location>
</feature>
<comment type="subcellular location">
    <subcellularLocation>
        <location evidence="1">Nucleus</location>
    </subcellularLocation>
</comment>
<keyword evidence="2" id="KW-0479">Metal-binding</keyword>
<keyword evidence="6" id="KW-0238">DNA-binding</keyword>
<dbReference type="InterPro" id="IPR004333">
    <property type="entry name" value="SBP_dom"/>
</dbReference>
<dbReference type="PANTHER" id="PTHR31251:SF191">
    <property type="entry name" value="SBP-TYPE DOMAIN-CONTAINING PROTEIN"/>
    <property type="match status" value="1"/>
</dbReference>
<dbReference type="SUPFAM" id="SSF103612">
    <property type="entry name" value="SBT domain"/>
    <property type="match status" value="1"/>
</dbReference>
<evidence type="ECO:0000256" key="3">
    <source>
        <dbReference type="ARBA" id="ARBA00022771"/>
    </source>
</evidence>
<keyword evidence="5" id="KW-0805">Transcription regulation</keyword>
<protein>
    <submittedName>
        <fullName evidence="12">Squamosa promoter-binding-like protein 15-1</fullName>
    </submittedName>
</protein>
<keyword evidence="4" id="KW-0862">Zinc</keyword>
<dbReference type="EMBL" id="MT897164">
    <property type="protein sequence ID" value="QOV03071.1"/>
    <property type="molecule type" value="mRNA"/>
</dbReference>
<dbReference type="GO" id="GO:0005634">
    <property type="term" value="C:nucleus"/>
    <property type="evidence" value="ECO:0007669"/>
    <property type="project" value="UniProtKB-SubCell"/>
</dbReference>
<feature type="compositionally biased region" description="Low complexity" evidence="10">
    <location>
        <begin position="55"/>
        <end position="65"/>
    </location>
</feature>
<dbReference type="PROSITE" id="PS51141">
    <property type="entry name" value="ZF_SBP"/>
    <property type="match status" value="1"/>
</dbReference>
<organism evidence="12">
    <name type="scientific">Medicago sp. Y. Liu s.n</name>
    <dbReference type="NCBI Taxonomy" id="2782711"/>
    <lineage>
        <taxon>Eukaryota</taxon>
        <taxon>Viridiplantae</taxon>
        <taxon>Streptophyta</taxon>
        <taxon>Embryophyta</taxon>
        <taxon>Tracheophyta</taxon>
        <taxon>Spermatophyta</taxon>
        <taxon>Magnoliopsida</taxon>
        <taxon>eudicotyledons</taxon>
        <taxon>Gunneridae</taxon>
        <taxon>Pentapetalae</taxon>
        <taxon>rosids</taxon>
        <taxon>fabids</taxon>
        <taxon>Fabales</taxon>
        <taxon>Fabaceae</taxon>
        <taxon>Papilionoideae</taxon>
        <taxon>50 kb inversion clade</taxon>
        <taxon>NPAAA clade</taxon>
        <taxon>Hologalegina</taxon>
        <taxon>IRL clade</taxon>
        <taxon>Trifolieae</taxon>
        <taxon>Medicago</taxon>
    </lineage>
</organism>
<evidence type="ECO:0000256" key="4">
    <source>
        <dbReference type="ARBA" id="ARBA00022833"/>
    </source>
</evidence>
<sequence>MSSGFVPSPSSQPNSSTEFLDGLKFGQKIYFEDATSTVVVAASQIKPNAVGVGGSSSSSSSSSSGMKRGNNHPRRCQVEACKVDLSGAKAYYSRHKVCCMHSKSPSVVVSGLEQRFCQQCSRFHQLPEFDQGKRSCRRRLAGHNERRRKPQPSSFLTSRFPKLSSPTFGNNGKANNDFLMECASYQKFSMGNALSTPRSAEPVPGNQTTQFTWQNNSSTPSDFILQGTNFHGPPTRHPPIMDNYNEVTDSSCALSLLSNQTWYSRNTTTPSVEMNNLLNFNGSLTTQSSQVAPNYHLQTNASSWFLKGVDSRNCLSPEAVPALGLGQNSQAIHSDLRGEVNVSQGKNHYWPL</sequence>
<dbReference type="AlphaFoldDB" id="A0A7U3NI63"/>
<evidence type="ECO:0000256" key="7">
    <source>
        <dbReference type="ARBA" id="ARBA00023163"/>
    </source>
</evidence>
<evidence type="ECO:0000256" key="1">
    <source>
        <dbReference type="ARBA" id="ARBA00004123"/>
    </source>
</evidence>
<dbReference type="FunFam" id="4.10.1100.10:FF:000001">
    <property type="entry name" value="Squamosa promoter-binding-like protein 14"/>
    <property type="match status" value="1"/>
</dbReference>
<dbReference type="InterPro" id="IPR036893">
    <property type="entry name" value="SBP_sf"/>
</dbReference>
<dbReference type="PANTHER" id="PTHR31251">
    <property type="entry name" value="SQUAMOSA PROMOTER-BINDING-LIKE PROTEIN 4"/>
    <property type="match status" value="1"/>
</dbReference>
<evidence type="ECO:0000259" key="11">
    <source>
        <dbReference type="PROSITE" id="PS51141"/>
    </source>
</evidence>
<accession>A0A7U3NI63</accession>
<evidence type="ECO:0000256" key="6">
    <source>
        <dbReference type="ARBA" id="ARBA00023125"/>
    </source>
</evidence>
<evidence type="ECO:0000256" key="9">
    <source>
        <dbReference type="PROSITE-ProRule" id="PRU00470"/>
    </source>
</evidence>
<keyword evidence="8" id="KW-0539">Nucleus</keyword>
<feature type="region of interest" description="Disordered" evidence="10">
    <location>
        <begin position="140"/>
        <end position="168"/>
    </location>
</feature>
<dbReference type="GO" id="GO:0003677">
    <property type="term" value="F:DNA binding"/>
    <property type="evidence" value="ECO:0007669"/>
    <property type="project" value="UniProtKB-KW"/>
</dbReference>
<dbReference type="InterPro" id="IPR044817">
    <property type="entry name" value="SBP-like"/>
</dbReference>
<evidence type="ECO:0000256" key="5">
    <source>
        <dbReference type="ARBA" id="ARBA00023015"/>
    </source>
</evidence>
<evidence type="ECO:0000256" key="8">
    <source>
        <dbReference type="ARBA" id="ARBA00023242"/>
    </source>
</evidence>
<dbReference type="Gene3D" id="4.10.1100.10">
    <property type="entry name" value="Transcription factor, SBP-box domain"/>
    <property type="match status" value="1"/>
</dbReference>
<gene>
    <name evidence="12" type="primary">SPL15-1</name>
</gene>
<evidence type="ECO:0000256" key="10">
    <source>
        <dbReference type="SAM" id="MobiDB-lite"/>
    </source>
</evidence>
<evidence type="ECO:0000256" key="2">
    <source>
        <dbReference type="ARBA" id="ARBA00022723"/>
    </source>
</evidence>
<feature type="region of interest" description="Disordered" evidence="10">
    <location>
        <begin position="50"/>
        <end position="72"/>
    </location>
</feature>
<feature type="domain" description="SBP-type" evidence="11">
    <location>
        <begin position="73"/>
        <end position="150"/>
    </location>
</feature>
<reference evidence="12" key="1">
    <citation type="submission" date="2020-08" db="EMBL/GenBank/DDBJ databases">
        <authorList>
            <person name="Liu Y."/>
            <person name="Cong L.L."/>
            <person name="Yang G.F."/>
            <person name="Zhang W.Y."/>
            <person name="Wang Z.C."/>
        </authorList>
    </citation>
    <scope>NUCLEOTIDE SEQUENCE</scope>
</reference>
<keyword evidence="7" id="KW-0804">Transcription</keyword>
<dbReference type="Pfam" id="PF03110">
    <property type="entry name" value="SBP"/>
    <property type="match status" value="1"/>
</dbReference>
<evidence type="ECO:0000313" key="12">
    <source>
        <dbReference type="EMBL" id="QOV03071.1"/>
    </source>
</evidence>